<feature type="compositionally biased region" description="Basic and acidic residues" evidence="3">
    <location>
        <begin position="168"/>
        <end position="179"/>
    </location>
</feature>
<dbReference type="Proteomes" id="UP000295781">
    <property type="component" value="Chromosome"/>
</dbReference>
<gene>
    <name evidence="5" type="ORF">SOCEGT47_074240</name>
</gene>
<organism evidence="5 6">
    <name type="scientific">Sorangium cellulosum</name>
    <name type="common">Polyangium cellulosum</name>
    <dbReference type="NCBI Taxonomy" id="56"/>
    <lineage>
        <taxon>Bacteria</taxon>
        <taxon>Pseudomonadati</taxon>
        <taxon>Myxococcota</taxon>
        <taxon>Polyangia</taxon>
        <taxon>Polyangiales</taxon>
        <taxon>Polyangiaceae</taxon>
        <taxon>Sorangium</taxon>
    </lineage>
</organism>
<dbReference type="InterPro" id="IPR008978">
    <property type="entry name" value="HSP20-like_chaperone"/>
</dbReference>
<dbReference type="EMBL" id="CP012670">
    <property type="protein sequence ID" value="AUX26854.1"/>
    <property type="molecule type" value="Genomic_DNA"/>
</dbReference>
<dbReference type="AlphaFoldDB" id="A0A4P2QAY9"/>
<name>A0A4P2QAY9_SORCE</name>
<evidence type="ECO:0000313" key="6">
    <source>
        <dbReference type="Proteomes" id="UP000295781"/>
    </source>
</evidence>
<proteinExistence type="inferred from homology"/>
<accession>A0A4P2QAY9</accession>
<feature type="domain" description="SHSP" evidence="4">
    <location>
        <begin position="46"/>
        <end position="159"/>
    </location>
</feature>
<feature type="region of interest" description="Disordered" evidence="3">
    <location>
        <begin position="146"/>
        <end position="179"/>
    </location>
</feature>
<dbReference type="CDD" id="cd06464">
    <property type="entry name" value="ACD_sHsps-like"/>
    <property type="match status" value="1"/>
</dbReference>
<dbReference type="Pfam" id="PF00011">
    <property type="entry name" value="HSP20"/>
    <property type="match status" value="1"/>
</dbReference>
<evidence type="ECO:0000313" key="5">
    <source>
        <dbReference type="EMBL" id="AUX26854.1"/>
    </source>
</evidence>
<evidence type="ECO:0000256" key="3">
    <source>
        <dbReference type="SAM" id="MobiDB-lite"/>
    </source>
</evidence>
<reference evidence="5 6" key="1">
    <citation type="submission" date="2015-09" db="EMBL/GenBank/DDBJ databases">
        <title>Sorangium comparison.</title>
        <authorList>
            <person name="Zaburannyi N."/>
            <person name="Bunk B."/>
            <person name="Overmann J."/>
            <person name="Mueller R."/>
        </authorList>
    </citation>
    <scope>NUCLEOTIDE SEQUENCE [LARGE SCALE GENOMIC DNA]</scope>
    <source>
        <strain evidence="5 6">So ceGT47</strain>
    </source>
</reference>
<evidence type="ECO:0000256" key="2">
    <source>
        <dbReference type="RuleBase" id="RU003616"/>
    </source>
</evidence>
<evidence type="ECO:0000259" key="4">
    <source>
        <dbReference type="PROSITE" id="PS01031"/>
    </source>
</evidence>
<dbReference type="InterPro" id="IPR002068">
    <property type="entry name" value="A-crystallin/Hsp20_dom"/>
</dbReference>
<evidence type="ECO:0000256" key="1">
    <source>
        <dbReference type="PROSITE-ProRule" id="PRU00285"/>
    </source>
</evidence>
<comment type="similarity">
    <text evidence="1 2">Belongs to the small heat shock protein (HSP20) family.</text>
</comment>
<dbReference type="Gene3D" id="2.60.40.790">
    <property type="match status" value="1"/>
</dbReference>
<dbReference type="SUPFAM" id="SSF49764">
    <property type="entry name" value="HSP20-like chaperones"/>
    <property type="match status" value="1"/>
</dbReference>
<dbReference type="InterPro" id="IPR031107">
    <property type="entry name" value="Small_HSP"/>
</dbReference>
<dbReference type="PROSITE" id="PS01031">
    <property type="entry name" value="SHSP"/>
    <property type="match status" value="1"/>
</dbReference>
<dbReference type="PANTHER" id="PTHR11527">
    <property type="entry name" value="HEAT-SHOCK PROTEIN 20 FAMILY MEMBER"/>
    <property type="match status" value="1"/>
</dbReference>
<sequence>MALLSRWREPRRAASMMRALDPERMMRDMLQWDPFAEMEPLARLRQPEGWFSPDIDLKETKDRFVFRADLPGVKESDVDISLSGRQLTISGKRDEEREEREGERYYTYERSYGSFSRTFTLPESADLDKIQAELKHGVLEIAVPKAASVQSKQISIKTTGAPSAEAPAEGKKGEGKKAA</sequence>
<feature type="compositionally biased region" description="Polar residues" evidence="3">
    <location>
        <begin position="148"/>
        <end position="161"/>
    </location>
</feature>
<protein>
    <recommendedName>
        <fullName evidence="4">SHSP domain-containing protein</fullName>
    </recommendedName>
</protein>